<dbReference type="STRING" id="71717.A0A4Y7SYW2"/>
<feature type="compositionally biased region" description="Low complexity" evidence="1">
    <location>
        <begin position="162"/>
        <end position="187"/>
    </location>
</feature>
<feature type="region of interest" description="Disordered" evidence="1">
    <location>
        <begin position="110"/>
        <end position="134"/>
    </location>
</feature>
<sequence>MISSTTLILATLVFNAASILGAPIRIPDAAPEVVKRAPAGHAQPTQPIARAVPVVDAQPLHRRSVNGMANRPRLAREPAPSLEARNEFDPDGHFVRDHNPELMAKRDALPTDNVPREPEPAPASNAAPAADPELVRRFPRRVYAEYYAKRQDNGDPEKPVETPTATPTATPTSTSSTSTTTTSSTATDLPASLEKAIADAIVKGSSSPVANTVTAGKKSSYSDTTITIKITHQANSDVTTPEKPSGSTNPPPTGTSVVF</sequence>
<dbReference type="EMBL" id="QPFP01000043">
    <property type="protein sequence ID" value="TEB27047.1"/>
    <property type="molecule type" value="Genomic_DNA"/>
</dbReference>
<feature type="chain" id="PRO_5021240331" evidence="2">
    <location>
        <begin position="22"/>
        <end position="259"/>
    </location>
</feature>
<keyword evidence="2" id="KW-0732">Signal</keyword>
<feature type="compositionally biased region" description="Basic and acidic residues" evidence="1">
    <location>
        <begin position="147"/>
        <end position="160"/>
    </location>
</feature>
<feature type="compositionally biased region" description="Basic and acidic residues" evidence="1">
    <location>
        <begin position="84"/>
        <end position="97"/>
    </location>
</feature>
<feature type="compositionally biased region" description="Low complexity" evidence="1">
    <location>
        <begin position="244"/>
        <end position="259"/>
    </location>
</feature>
<comment type="caution">
    <text evidence="3">The sequence shown here is derived from an EMBL/GenBank/DDBJ whole genome shotgun (WGS) entry which is preliminary data.</text>
</comment>
<keyword evidence="4" id="KW-1185">Reference proteome</keyword>
<evidence type="ECO:0000313" key="3">
    <source>
        <dbReference type="EMBL" id="TEB27047.1"/>
    </source>
</evidence>
<dbReference type="Proteomes" id="UP000298030">
    <property type="component" value="Unassembled WGS sequence"/>
</dbReference>
<name>A0A4Y7SYW2_COPMI</name>
<feature type="region of interest" description="Disordered" evidence="1">
    <location>
        <begin position="231"/>
        <end position="259"/>
    </location>
</feature>
<proteinExistence type="predicted"/>
<evidence type="ECO:0000313" key="4">
    <source>
        <dbReference type="Proteomes" id="UP000298030"/>
    </source>
</evidence>
<feature type="signal peptide" evidence="2">
    <location>
        <begin position="1"/>
        <end position="21"/>
    </location>
</feature>
<organism evidence="3 4">
    <name type="scientific">Coprinellus micaceus</name>
    <name type="common">Glistening ink-cap mushroom</name>
    <name type="synonym">Coprinus micaceus</name>
    <dbReference type="NCBI Taxonomy" id="71717"/>
    <lineage>
        <taxon>Eukaryota</taxon>
        <taxon>Fungi</taxon>
        <taxon>Dikarya</taxon>
        <taxon>Basidiomycota</taxon>
        <taxon>Agaricomycotina</taxon>
        <taxon>Agaricomycetes</taxon>
        <taxon>Agaricomycetidae</taxon>
        <taxon>Agaricales</taxon>
        <taxon>Agaricineae</taxon>
        <taxon>Psathyrellaceae</taxon>
        <taxon>Coprinellus</taxon>
    </lineage>
</organism>
<evidence type="ECO:0000256" key="1">
    <source>
        <dbReference type="SAM" id="MobiDB-lite"/>
    </source>
</evidence>
<feature type="compositionally biased region" description="Basic and acidic residues" evidence="1">
    <location>
        <begin position="110"/>
        <end position="119"/>
    </location>
</feature>
<evidence type="ECO:0000256" key="2">
    <source>
        <dbReference type="SAM" id="SignalP"/>
    </source>
</evidence>
<accession>A0A4Y7SYW2</accession>
<feature type="region of interest" description="Disordered" evidence="1">
    <location>
        <begin position="147"/>
        <end position="188"/>
    </location>
</feature>
<gene>
    <name evidence="3" type="ORF">FA13DRAFT_972541</name>
</gene>
<protein>
    <submittedName>
        <fullName evidence="3">Uncharacterized protein</fullName>
    </submittedName>
</protein>
<dbReference type="OrthoDB" id="3068363at2759"/>
<feature type="region of interest" description="Disordered" evidence="1">
    <location>
        <begin position="72"/>
        <end position="97"/>
    </location>
</feature>
<dbReference type="AlphaFoldDB" id="A0A4Y7SYW2"/>
<reference evidence="3 4" key="1">
    <citation type="journal article" date="2019" name="Nat. Ecol. Evol.">
        <title>Megaphylogeny resolves global patterns of mushroom evolution.</title>
        <authorList>
            <person name="Varga T."/>
            <person name="Krizsan K."/>
            <person name="Foldi C."/>
            <person name="Dima B."/>
            <person name="Sanchez-Garcia M."/>
            <person name="Sanchez-Ramirez S."/>
            <person name="Szollosi G.J."/>
            <person name="Szarkandi J.G."/>
            <person name="Papp V."/>
            <person name="Albert L."/>
            <person name="Andreopoulos W."/>
            <person name="Angelini C."/>
            <person name="Antonin V."/>
            <person name="Barry K.W."/>
            <person name="Bougher N.L."/>
            <person name="Buchanan P."/>
            <person name="Buyck B."/>
            <person name="Bense V."/>
            <person name="Catcheside P."/>
            <person name="Chovatia M."/>
            <person name="Cooper J."/>
            <person name="Damon W."/>
            <person name="Desjardin D."/>
            <person name="Finy P."/>
            <person name="Geml J."/>
            <person name="Haridas S."/>
            <person name="Hughes K."/>
            <person name="Justo A."/>
            <person name="Karasinski D."/>
            <person name="Kautmanova I."/>
            <person name="Kiss B."/>
            <person name="Kocsube S."/>
            <person name="Kotiranta H."/>
            <person name="LaButti K.M."/>
            <person name="Lechner B.E."/>
            <person name="Liimatainen K."/>
            <person name="Lipzen A."/>
            <person name="Lukacs Z."/>
            <person name="Mihaltcheva S."/>
            <person name="Morgado L.N."/>
            <person name="Niskanen T."/>
            <person name="Noordeloos M.E."/>
            <person name="Ohm R.A."/>
            <person name="Ortiz-Santana B."/>
            <person name="Ovrebo C."/>
            <person name="Racz N."/>
            <person name="Riley R."/>
            <person name="Savchenko A."/>
            <person name="Shiryaev A."/>
            <person name="Soop K."/>
            <person name="Spirin V."/>
            <person name="Szebenyi C."/>
            <person name="Tomsovsky M."/>
            <person name="Tulloss R.E."/>
            <person name="Uehling J."/>
            <person name="Grigoriev I.V."/>
            <person name="Vagvolgyi C."/>
            <person name="Papp T."/>
            <person name="Martin F.M."/>
            <person name="Miettinen O."/>
            <person name="Hibbett D.S."/>
            <person name="Nagy L.G."/>
        </authorList>
    </citation>
    <scope>NUCLEOTIDE SEQUENCE [LARGE SCALE GENOMIC DNA]</scope>
    <source>
        <strain evidence="3 4">FP101781</strain>
    </source>
</reference>
<feature type="compositionally biased region" description="Low complexity" evidence="1">
    <location>
        <begin position="122"/>
        <end position="132"/>
    </location>
</feature>